<accession>A0A6L2MEJ4</accession>
<reference evidence="1" key="1">
    <citation type="journal article" date="2019" name="Sci. Rep.">
        <title>Draft genome of Tanacetum cinerariifolium, the natural source of mosquito coil.</title>
        <authorList>
            <person name="Yamashiro T."/>
            <person name="Shiraishi A."/>
            <person name="Satake H."/>
            <person name="Nakayama K."/>
        </authorList>
    </citation>
    <scope>NUCLEOTIDE SEQUENCE</scope>
</reference>
<organism evidence="1">
    <name type="scientific">Tanacetum cinerariifolium</name>
    <name type="common">Dalmatian daisy</name>
    <name type="synonym">Chrysanthemum cinerariifolium</name>
    <dbReference type="NCBI Taxonomy" id="118510"/>
    <lineage>
        <taxon>Eukaryota</taxon>
        <taxon>Viridiplantae</taxon>
        <taxon>Streptophyta</taxon>
        <taxon>Embryophyta</taxon>
        <taxon>Tracheophyta</taxon>
        <taxon>Spermatophyta</taxon>
        <taxon>Magnoliopsida</taxon>
        <taxon>eudicotyledons</taxon>
        <taxon>Gunneridae</taxon>
        <taxon>Pentapetalae</taxon>
        <taxon>asterids</taxon>
        <taxon>campanulids</taxon>
        <taxon>Asterales</taxon>
        <taxon>Asteraceae</taxon>
        <taxon>Asteroideae</taxon>
        <taxon>Anthemideae</taxon>
        <taxon>Anthemidinae</taxon>
        <taxon>Tanacetum</taxon>
    </lineage>
</organism>
<gene>
    <name evidence="1" type="ORF">Tci_042902</name>
</gene>
<name>A0A6L2MEJ4_TANCI</name>
<keyword evidence="1" id="KW-0548">Nucleotidyltransferase</keyword>
<protein>
    <submittedName>
        <fullName evidence="1">RNA-directed DNA polymerase, eukaryota</fullName>
    </submittedName>
</protein>
<dbReference type="PANTHER" id="PTHR19446">
    <property type="entry name" value="REVERSE TRANSCRIPTASES"/>
    <property type="match status" value="1"/>
</dbReference>
<comment type="caution">
    <text evidence="1">The sequence shown here is derived from an EMBL/GenBank/DDBJ whole genome shotgun (WGS) entry which is preliminary data.</text>
</comment>
<evidence type="ECO:0000313" key="1">
    <source>
        <dbReference type="EMBL" id="GEU70924.1"/>
    </source>
</evidence>
<dbReference type="EMBL" id="BKCJ010006207">
    <property type="protein sequence ID" value="GEU70924.1"/>
    <property type="molecule type" value="Genomic_DNA"/>
</dbReference>
<keyword evidence="1" id="KW-0695">RNA-directed DNA polymerase</keyword>
<dbReference type="GO" id="GO:0003964">
    <property type="term" value="F:RNA-directed DNA polymerase activity"/>
    <property type="evidence" value="ECO:0007669"/>
    <property type="project" value="UniProtKB-KW"/>
</dbReference>
<dbReference type="AlphaFoldDB" id="A0A6L2MEJ4"/>
<proteinExistence type="predicted"/>
<sequence length="368" mass="42626">MGDFNEVRCREERWGTIFDSVGANTFNSFIANSGLNDVQLEAYPHLAAVCLDRRLSDHRPILLKEVTSDFGPSPFRVFHSWLDLPGFDMLISNSWNSFVLNDPNNMIRFKKKLQLLKKEIRSWILNFKRQQVGLLQDLKSKLCDIDKQIDQGSVSDDLLLSRLELLKLIHEMQSANSRDIKQKAKIQWAIKGDENSKYFHAIINKKRATLSVKGTMVDGDWITDPELVKHEFIKHFEDRQILDGPFIINEVLSKCKLKKQQMMIFKVDFAKAYDSVRWDFLDDVLNSFGFGSKWRSWVRDQISVLEAPISNDEIRAAVWGCGVDKSLSPDGFTFEFFRKFWNIIGPDFCLAMIWFFDHGGFADATLHL</sequence>
<keyword evidence="1" id="KW-0808">Transferase</keyword>